<gene>
    <name evidence="1" type="ORF">WN944_007787</name>
</gene>
<evidence type="ECO:0000313" key="1">
    <source>
        <dbReference type="EMBL" id="KAK9215781.1"/>
    </source>
</evidence>
<sequence>MSSYDDNDVLRTEPWEAFASFRTVLRKCPRFLANLIRTNALVGLQRVLAIIANSPGIARYVIKSNCITGFHFLVARYPCIQWPIGQGKRNQPSMYKTDNKGLSKTIYVLTTSSVT</sequence>
<accession>A0AAP0MRG1</accession>
<protein>
    <submittedName>
        <fullName evidence="1">Uncharacterized protein</fullName>
    </submittedName>
</protein>
<proteinExistence type="predicted"/>
<reference evidence="1 2" key="1">
    <citation type="submission" date="2024-05" db="EMBL/GenBank/DDBJ databases">
        <title>Haplotype-resolved chromosome-level genome assembly of Huyou (Citrus changshanensis).</title>
        <authorList>
            <person name="Miao C."/>
            <person name="Chen W."/>
            <person name="Wu Y."/>
            <person name="Wang L."/>
            <person name="Zhao S."/>
            <person name="Grierson D."/>
            <person name="Xu C."/>
            <person name="Chen K."/>
        </authorList>
    </citation>
    <scope>NUCLEOTIDE SEQUENCE [LARGE SCALE GENOMIC DNA]</scope>
    <source>
        <strain evidence="1">01-14</strain>
        <tissue evidence="1">Leaf</tissue>
    </source>
</reference>
<organism evidence="1 2">
    <name type="scientific">Citrus x changshan-huyou</name>
    <dbReference type="NCBI Taxonomy" id="2935761"/>
    <lineage>
        <taxon>Eukaryota</taxon>
        <taxon>Viridiplantae</taxon>
        <taxon>Streptophyta</taxon>
        <taxon>Embryophyta</taxon>
        <taxon>Tracheophyta</taxon>
        <taxon>Spermatophyta</taxon>
        <taxon>Magnoliopsida</taxon>
        <taxon>eudicotyledons</taxon>
        <taxon>Gunneridae</taxon>
        <taxon>Pentapetalae</taxon>
        <taxon>rosids</taxon>
        <taxon>malvids</taxon>
        <taxon>Sapindales</taxon>
        <taxon>Rutaceae</taxon>
        <taxon>Aurantioideae</taxon>
        <taxon>Citrus</taxon>
    </lineage>
</organism>
<dbReference type="AlphaFoldDB" id="A0AAP0MRG1"/>
<name>A0AAP0MRG1_9ROSI</name>
<evidence type="ECO:0000313" key="2">
    <source>
        <dbReference type="Proteomes" id="UP001428341"/>
    </source>
</evidence>
<dbReference type="EMBL" id="JBCGBO010000003">
    <property type="protein sequence ID" value="KAK9215781.1"/>
    <property type="molecule type" value="Genomic_DNA"/>
</dbReference>
<dbReference type="Proteomes" id="UP001428341">
    <property type="component" value="Unassembled WGS sequence"/>
</dbReference>
<comment type="caution">
    <text evidence="1">The sequence shown here is derived from an EMBL/GenBank/DDBJ whole genome shotgun (WGS) entry which is preliminary data.</text>
</comment>
<keyword evidence="2" id="KW-1185">Reference proteome</keyword>